<evidence type="ECO:0000313" key="1">
    <source>
        <dbReference type="EMBL" id="CAK9275387.1"/>
    </source>
</evidence>
<dbReference type="PANTHER" id="PTHR47679:SF1">
    <property type="entry name" value="PROTEIN TORNADO 1"/>
    <property type="match status" value="1"/>
</dbReference>
<proteinExistence type="predicted"/>
<protein>
    <recommendedName>
        <fullName evidence="3">C-terminal of Roc (COR) domain-containing protein</fullName>
    </recommendedName>
</protein>
<dbReference type="SUPFAM" id="SSF52540">
    <property type="entry name" value="P-loop containing nucleoside triphosphate hydrolases"/>
    <property type="match status" value="1"/>
</dbReference>
<dbReference type="InterPro" id="IPR032675">
    <property type="entry name" value="LRR_dom_sf"/>
</dbReference>
<evidence type="ECO:0000313" key="2">
    <source>
        <dbReference type="Proteomes" id="UP001497444"/>
    </source>
</evidence>
<keyword evidence="2" id="KW-1185">Reference proteome</keyword>
<dbReference type="InterPro" id="IPR027417">
    <property type="entry name" value="P-loop_NTPase"/>
</dbReference>
<name>A0ABP0X9P6_9BRYO</name>
<dbReference type="Gene3D" id="3.80.10.10">
    <property type="entry name" value="Ribonuclease Inhibitor"/>
    <property type="match status" value="2"/>
</dbReference>
<reference evidence="1" key="1">
    <citation type="submission" date="2024-02" db="EMBL/GenBank/DDBJ databases">
        <authorList>
            <consortium name="ELIXIR-Norway"/>
            <consortium name="Elixir Norway"/>
        </authorList>
    </citation>
    <scope>NUCLEOTIDE SEQUENCE</scope>
</reference>
<organism evidence="1 2">
    <name type="scientific">Sphagnum jensenii</name>
    <dbReference type="NCBI Taxonomy" id="128206"/>
    <lineage>
        <taxon>Eukaryota</taxon>
        <taxon>Viridiplantae</taxon>
        <taxon>Streptophyta</taxon>
        <taxon>Embryophyta</taxon>
        <taxon>Bryophyta</taxon>
        <taxon>Sphagnophytina</taxon>
        <taxon>Sphagnopsida</taxon>
        <taxon>Sphagnales</taxon>
        <taxon>Sphagnaceae</taxon>
        <taxon>Sphagnum</taxon>
    </lineage>
</organism>
<sequence length="1328" mass="149346">METSDLQYRRVIGSNIDIRRLVSELASPDCTLQTLKLDIQNNGQLNRPLTLPIYEDVYPNVISDNPLNRSFGLFFVKDNSKIQLTNVLGKSKSLKALDISFCSDFLMVDKLCKLLQYNEVLESLRVCTVIANQMSQVVGRMLEKNKTLKHLQIVNASGNCWDLADLARLLQAHSALEQLTVDSFWGRLQNIESIFKMLEENTKMNRLDLRIAGGHGSWARHASSMLQKNCTLTALTVLAAPGTRFGRETLSHVLSPFCGDATTGKQANNTLTKLQLTVCDSEEVQVLANMLCTNRTIRELLIHSFSTNYVQLGPDDIVYLLSKALEGNNTLRLLDLSGCSAVKGDQNVYDAVLNCLNTRPWLHLNLQNTPLSRIDYRFSIIQQELDRNAEFVKNWNPSLVSSKGARVFLCGPPRAGKTALRRSLVQSNVARHRSKMWKPLLAFNQKGIKGALFREKQDERTRGIEISVVEDGGIVVSIWDLAGQEEFHAFHDYMMPNFADFVNPCSFLFVFDPTRQTNRGEKKHSRKEIKEFEDDLTYWLQFIASNTPTSTTSLPQLLVILTHADRDLDGGLVEWAKHVVDELRERFQNVVHIFTDIYAVNARSSDHVIPVLDFVLKNSRYLLSRTQVFPECVAMRLLLSNRIRGHPNQPIISWSTFSELCNEILPKGMGESSQLDVVERKCKALAAHLHHMGDIIYFQGLEFIVVNPGWFCHNIMGFVINFRGIQHMTDKGFATKEYMQHILKQSLSLAKKNILSGGWGIHLQPADLMHLMLKLNICYEKDPGNLDAGIFIPAILDANFSATERAAIAEGKRKLVWPIPTSQAPVKPIFVGRRLECNNPFQTFLTPGFFPRLQVVLHNTFYSNGSLSKDYKLDKGLIILNFKGIEVLVESSGDVGYYIDVLVRSSLSHSETLKIIEEDILKTIYKYCASSDGCRGVWLVESILRPQCVQELTLLKYRKDQAVATEALKQELLMVGCNMNHKYTWKEVIEKGANNSDSPIVVLGSGHDLAVELLGEQGTTNFMEWRWSELEEVSFKLNDVKAPHEILDEDEDTAVPSDVFHVTAPLRHTLSGYHEATMENMERGFNLLLQHQEAVGDRIIASFKEDCAKMKMAERELQHELCNKVDALMEFTVQLQQRNIPRLAYCVRKEGMISSGKLVTCFIPGLHSAQLHLMCEHIDGIHDVEGQKGFEVMLESETFHKIRPLLDKGLQILSILLKVGAQLTTGLASQVPMLKVGSGILGGAATVIPAQLPTMIGCDDASVSRLVGKEVAEKWLVDTMKQVPDIAETFDLHKVVYTGRCNGQVAWVCGKHKAIGLNDKSLREVQSG</sequence>
<dbReference type="SUPFAM" id="SSF52047">
    <property type="entry name" value="RNI-like"/>
    <property type="match status" value="1"/>
</dbReference>
<gene>
    <name evidence="1" type="ORF">CSSPJE1EN1_LOCUS20865</name>
</gene>
<accession>A0ABP0X9P6</accession>
<dbReference type="Gene3D" id="3.40.50.300">
    <property type="entry name" value="P-loop containing nucleotide triphosphate hydrolases"/>
    <property type="match status" value="1"/>
</dbReference>
<dbReference type="Proteomes" id="UP001497444">
    <property type="component" value="Chromosome 6"/>
</dbReference>
<dbReference type="PANTHER" id="PTHR47679">
    <property type="entry name" value="PROTEIN TORNADO 1"/>
    <property type="match status" value="1"/>
</dbReference>
<dbReference type="EMBL" id="OZ020101">
    <property type="protein sequence ID" value="CAK9275387.1"/>
    <property type="molecule type" value="Genomic_DNA"/>
</dbReference>
<evidence type="ECO:0008006" key="3">
    <source>
        <dbReference type="Google" id="ProtNLM"/>
    </source>
</evidence>